<evidence type="ECO:0000256" key="1">
    <source>
        <dbReference type="ARBA" id="ARBA00004613"/>
    </source>
</evidence>
<keyword evidence="3" id="KW-0645">Protease</keyword>
<feature type="domain" description="SD-repeat containing protein B" evidence="8">
    <location>
        <begin position="1630"/>
        <end position="1688"/>
    </location>
</feature>
<protein>
    <submittedName>
        <fullName evidence="10">SdrD B-like protein</fullName>
    </submittedName>
</protein>
<dbReference type="GO" id="GO:0006508">
    <property type="term" value="P:proteolysis"/>
    <property type="evidence" value="ECO:0007669"/>
    <property type="project" value="UniProtKB-KW"/>
</dbReference>
<dbReference type="RefSeq" id="WP_100365342.1">
    <property type="nucleotide sequence ID" value="NZ_PGFF01000001.1"/>
</dbReference>
<dbReference type="PANTHER" id="PTHR23303">
    <property type="entry name" value="CARBOXYPEPTIDASE REGULATORY REGION-CONTAINING"/>
    <property type="match status" value="1"/>
</dbReference>
<organism evidence="10 11">
    <name type="scientific">Diaminobutyricimonas aerilata</name>
    <dbReference type="NCBI Taxonomy" id="1162967"/>
    <lineage>
        <taxon>Bacteria</taxon>
        <taxon>Bacillati</taxon>
        <taxon>Actinomycetota</taxon>
        <taxon>Actinomycetes</taxon>
        <taxon>Micrococcales</taxon>
        <taxon>Microbacteriaceae</taxon>
        <taxon>Diaminobutyricimonas</taxon>
    </lineage>
</organism>
<dbReference type="GO" id="GO:0005975">
    <property type="term" value="P:carbohydrate metabolic process"/>
    <property type="evidence" value="ECO:0007669"/>
    <property type="project" value="UniProtKB-ARBA"/>
</dbReference>
<feature type="domain" description="DUF7507" evidence="9">
    <location>
        <begin position="1858"/>
        <end position="1930"/>
    </location>
</feature>
<dbReference type="PROSITE" id="PS00138">
    <property type="entry name" value="SUBTILASE_SER"/>
    <property type="match status" value="1"/>
</dbReference>
<dbReference type="InterPro" id="IPR013783">
    <property type="entry name" value="Ig-like_fold"/>
</dbReference>
<dbReference type="SUPFAM" id="SSF117074">
    <property type="entry name" value="Hypothetical protein PA1324"/>
    <property type="match status" value="7"/>
</dbReference>
<keyword evidence="7" id="KW-0812">Transmembrane</keyword>
<evidence type="ECO:0000256" key="3">
    <source>
        <dbReference type="ARBA" id="ARBA00022670"/>
    </source>
</evidence>
<evidence type="ECO:0000256" key="7">
    <source>
        <dbReference type="SAM" id="Phobius"/>
    </source>
</evidence>
<accession>A0A2M9CMX8</accession>
<feature type="domain" description="SD-repeat containing protein B" evidence="8">
    <location>
        <begin position="1513"/>
        <end position="1594"/>
    </location>
</feature>
<feature type="domain" description="SD-repeat containing protein B" evidence="8">
    <location>
        <begin position="1294"/>
        <end position="1376"/>
    </location>
</feature>
<gene>
    <name evidence="10" type="ORF">CLV46_2818</name>
</gene>
<evidence type="ECO:0000259" key="9">
    <source>
        <dbReference type="Pfam" id="PF24346"/>
    </source>
</evidence>
<keyword evidence="4" id="KW-0732">Signal</keyword>
<dbReference type="OrthoDB" id="134475at2"/>
<evidence type="ECO:0000256" key="5">
    <source>
        <dbReference type="ARBA" id="ARBA00022801"/>
    </source>
</evidence>
<dbReference type="Pfam" id="PF17210">
    <property type="entry name" value="SdrD_B"/>
    <property type="match status" value="7"/>
</dbReference>
<dbReference type="GO" id="GO:0008236">
    <property type="term" value="F:serine-type peptidase activity"/>
    <property type="evidence" value="ECO:0007669"/>
    <property type="project" value="UniProtKB-KW"/>
</dbReference>
<dbReference type="InterPro" id="IPR033764">
    <property type="entry name" value="Sdr_B"/>
</dbReference>
<comment type="caution">
    <text evidence="10">The sequence shown here is derived from an EMBL/GenBank/DDBJ whole genome shotgun (WGS) entry which is preliminary data.</text>
</comment>
<evidence type="ECO:0000256" key="6">
    <source>
        <dbReference type="ARBA" id="ARBA00022825"/>
    </source>
</evidence>
<comment type="subcellular location">
    <subcellularLocation>
        <location evidence="1">Secreted</location>
    </subcellularLocation>
</comment>
<keyword evidence="6" id="KW-0720">Serine protease</keyword>
<evidence type="ECO:0000313" key="11">
    <source>
        <dbReference type="Proteomes" id="UP000228758"/>
    </source>
</evidence>
<keyword evidence="7" id="KW-1133">Transmembrane helix</keyword>
<feature type="transmembrane region" description="Helical" evidence="7">
    <location>
        <begin position="2098"/>
        <end position="2120"/>
    </location>
</feature>
<keyword evidence="11" id="KW-1185">Reference proteome</keyword>
<dbReference type="EMBL" id="PGFF01000001">
    <property type="protein sequence ID" value="PJJ73232.1"/>
    <property type="molecule type" value="Genomic_DNA"/>
</dbReference>
<dbReference type="InterPro" id="IPR023828">
    <property type="entry name" value="Peptidase_S8_Ser-AS"/>
</dbReference>
<sequence>MRRTTTRYWRALTAGVATLAVIGSVFVGAVPASAATYTLSATRVNSGTVAADAASTCATQGSTAAAHCAGMDVTLAATDQILRTGDTAQVRFDFAFSGADTGVVLRSTLPEANGGSAATWTGIPAACAAGSTRTDNNRTLNCLIANPQGPGDGSVTATLFLEPLAFDGYTFTVPAQISSETSAAVAAVSTATYTSSSAPMYDARRNVLANNLPAPFFYRSATGEPGFAIPTSTYIAPAKVGGFSPLAGPVTWTETMTSAAIDVSSYRLLNWGNYGDGCAAEGTAATPGNAGYTGTALNISNQYSPIAGGLFDCAQAGGPGSPVQVTWQNPPAASGGVWAAAWLLLWVPLDAVPAGTTPAPTITITAFDPNDVNGVSNYLSDTEPATAVSNAGSFGQIVNADNRLVEKRPISDAAVGPYTGNSAFPAQLSPNQTTRNGSFVSQVRFENTGTVVQNPVQLCDVIDVTTQRITPFATSASVPANTYVVATTTGPTSDPILAPPYEPAGSYNPVATAAGNWAVAPSSYVVEYAAGELGGTTPTTAPLPDTAFTGVTCGDADTATGWHTSPSDPAITAYAQSLGLSDPLDVVNRVRITFLEDIEPGVSVAMKLHTTTRETYRAATTQAGQTIFATTRIGDVAVYDYPQITIAPWTPTAYTGPTVAGRINVDTSVDIVNTSKTSVQAGAPGDNRTTFTLRAAVAFGENVATTQPLRVLHRLPAGMRYVTGSASITPAHVLPQSDGATIIVWDLGDITGTTNGVTTTPDFTFTAEADPLAPTPSINHSTAVAESVSPTGVQIDQDLPIVACGAMLEVTIPPTSNVPVQSVSQIPPAADYTGCFGQLRNRRMDWQPITIGNAFLSLAALKTAFDSQVESGADDGVAGAEVGWNLTYANKTSNTFPGVDIVDVLPYPGDGRSPESDFSGTVDLKSITTTDAPSAVPNALPVSATIQPARTGTTFYVTGRAPAQIERDPYAASNLQGGSTVWCTLAQIGAAGCPANLPAVTAVRIISGQLATQEQEVVRLGFATEGAEDGDLMTNDAVARVVSVTTPVDISGDAILFDASSVAGTVWADMNADGVIDAAETGRLAGVAVRILGTATTSGATVDRTVTTAADGTYSFPGLPAGTYTVTVDQASARALNPAYALTADPDGAGSADGSFEVTLPLGTDVTARNFGFGTQSLAGTVFGDDDNDGAIDATEEGIGGVTVTLIGSDDLGAPVSRTVTSSASGAWTFDGLRPGTYQVLVTPPAGLLGGTNVAGSAGGTGGPAGSNIIAAVPLAPGENGVGYLFAMLEPRLIGGVVFSDLDGDGTQDAGEPGIAGVTMTLSGDADLTTTTLADGTFAFAGLAPGEYTLTETQPTGYLNGETALNGSVGSVDGDVISEIVVGSTSDTDGYTFGELAPASIAGVVYHDLNANGVQDAGEPGIEGAAVTLSGTSAAGPITTGADGSYLFSSLRPGTYAVTATEVDGYVDGFETAGTAGGDVDNASATSDDITGIDLGVGQAATGYLFGDVQSASITGAVFADADDDGVRDAGEAGIPTTTVTLTGTTLFGTAVNLTRTTAADGAYTFDGLLPGTYSVAETQPTGYFDGKDAAGSAGGTVGADVVSGIVLASATQATGYLFGERAPVGLSGAVFDDLDGDGVRDAGEDGVDGVTITLRNAADAIVATTDTDASGAWSFPSLAPGTYSVVEEGQPLAGYADGLSVVGTAGGTATTNRIDGIVLNGAASGYLFAELPLSAIRGFVWNDADDDGVKDADEAPIAGVEITLSGADDRVTTTGADGSFTFAGLEAGTYTLTEADLDNWSDGATLVGTAGGTAAFNSVSDIVITPGTDATGYGFGERAAELQLIVSTQTQDAQVETGPYVKVGDPVRWTYRVVNNGDTSLNGITVTDDVLGAIDCPATEVLPGATLDCVADGTAEAGQYENTGTVTANVVPRSGGPGIRAITELTASDVSHYFGMEPSATIEATANGQDTLASPGPVFANGTAVTIDLVIRNTGNVPLTLDSVGSDALGVVDCGGVTVLEVGATIECTTTWTPTAGNYAFPVEALLSGPDGTDVDGAAVETAVAADTIVFLQVLEPNVPMPTPGDGDGIAVTGLSVAWPMILVAVLVLLGAGVLLLVWRARSRRREDESVTTTE</sequence>
<evidence type="ECO:0000256" key="2">
    <source>
        <dbReference type="ARBA" id="ARBA00022525"/>
    </source>
</evidence>
<feature type="domain" description="SD-repeat containing protein B" evidence="8">
    <location>
        <begin position="1063"/>
        <end position="1138"/>
    </location>
</feature>
<reference evidence="10 11" key="1">
    <citation type="submission" date="2017-11" db="EMBL/GenBank/DDBJ databases">
        <title>Genomic Encyclopedia of Archaeal and Bacterial Type Strains, Phase II (KMG-II): From Individual Species to Whole Genera.</title>
        <authorList>
            <person name="Goeker M."/>
        </authorList>
    </citation>
    <scope>NUCLEOTIDE SEQUENCE [LARGE SCALE GENOMIC DNA]</scope>
    <source>
        <strain evidence="10 11">DSM 27393</strain>
    </source>
</reference>
<evidence type="ECO:0000313" key="10">
    <source>
        <dbReference type="EMBL" id="PJJ73232.1"/>
    </source>
</evidence>
<proteinExistence type="predicted"/>
<name>A0A2M9CMX8_9MICO</name>
<dbReference type="Pfam" id="PF24346">
    <property type="entry name" value="DUF7507"/>
    <property type="match status" value="1"/>
</dbReference>
<keyword evidence="2" id="KW-0964">Secreted</keyword>
<feature type="domain" description="SD-repeat containing protein B" evidence="8">
    <location>
        <begin position="1739"/>
        <end position="1795"/>
    </location>
</feature>
<dbReference type="InterPro" id="IPR055354">
    <property type="entry name" value="DUF7507"/>
</dbReference>
<dbReference type="PANTHER" id="PTHR23303:SF15">
    <property type="entry name" value="COLOSSIN-A"/>
    <property type="match status" value="1"/>
</dbReference>
<dbReference type="GO" id="GO:0005576">
    <property type="term" value="C:extracellular region"/>
    <property type="evidence" value="ECO:0007669"/>
    <property type="project" value="UniProtKB-SubCell"/>
</dbReference>
<dbReference type="InterPro" id="IPR051417">
    <property type="entry name" value="SDr/BOS_complex"/>
</dbReference>
<dbReference type="Gene3D" id="2.60.40.10">
    <property type="entry name" value="Immunoglobulins"/>
    <property type="match status" value="7"/>
</dbReference>
<feature type="domain" description="SD-repeat containing protein B" evidence="8">
    <location>
        <begin position="1178"/>
        <end position="1257"/>
    </location>
</feature>
<dbReference type="Proteomes" id="UP000228758">
    <property type="component" value="Unassembled WGS sequence"/>
</dbReference>
<evidence type="ECO:0000256" key="4">
    <source>
        <dbReference type="ARBA" id="ARBA00022729"/>
    </source>
</evidence>
<evidence type="ECO:0000259" key="8">
    <source>
        <dbReference type="Pfam" id="PF17210"/>
    </source>
</evidence>
<feature type="domain" description="SD-repeat containing protein B" evidence="8">
    <location>
        <begin position="1400"/>
        <end position="1495"/>
    </location>
</feature>
<keyword evidence="5" id="KW-0378">Hydrolase</keyword>
<keyword evidence="7" id="KW-0472">Membrane</keyword>